<name>A0ABW4GR63_9ACTN</name>
<dbReference type="Pfam" id="PF04030">
    <property type="entry name" value="ALO"/>
    <property type="match status" value="1"/>
</dbReference>
<gene>
    <name evidence="3" type="ORF">ACFSJ0_50325</name>
</gene>
<evidence type="ECO:0000313" key="3">
    <source>
        <dbReference type="EMBL" id="MFD1545316.1"/>
    </source>
</evidence>
<feature type="domain" description="FAD-binding PCMH-type" evidence="2">
    <location>
        <begin position="10"/>
        <end position="174"/>
    </location>
</feature>
<protein>
    <submittedName>
        <fullName evidence="3">FAD-binding protein</fullName>
    </submittedName>
</protein>
<evidence type="ECO:0000313" key="4">
    <source>
        <dbReference type="Proteomes" id="UP001597097"/>
    </source>
</evidence>
<dbReference type="EMBL" id="JBHUCM010000047">
    <property type="protein sequence ID" value="MFD1545316.1"/>
    <property type="molecule type" value="Genomic_DNA"/>
</dbReference>
<dbReference type="PANTHER" id="PTHR43762">
    <property type="entry name" value="L-GULONOLACTONE OXIDASE"/>
    <property type="match status" value="1"/>
</dbReference>
<dbReference type="InterPro" id="IPR007173">
    <property type="entry name" value="ALO_C"/>
</dbReference>
<accession>A0ABW4GR63</accession>
<dbReference type="Pfam" id="PF01565">
    <property type="entry name" value="FAD_binding_4"/>
    <property type="match status" value="1"/>
</dbReference>
<keyword evidence="1" id="KW-0560">Oxidoreductase</keyword>
<organism evidence="3 4">
    <name type="scientific">Nonomuraea guangzhouensis</name>
    <dbReference type="NCBI Taxonomy" id="1291555"/>
    <lineage>
        <taxon>Bacteria</taxon>
        <taxon>Bacillati</taxon>
        <taxon>Actinomycetota</taxon>
        <taxon>Actinomycetes</taxon>
        <taxon>Streptosporangiales</taxon>
        <taxon>Streptosporangiaceae</taxon>
        <taxon>Nonomuraea</taxon>
    </lineage>
</organism>
<dbReference type="InterPro" id="IPR010031">
    <property type="entry name" value="FAD_lactone_oxidase-like"/>
</dbReference>
<dbReference type="PANTHER" id="PTHR43762:SF1">
    <property type="entry name" value="D-ARABINONO-1,4-LACTONE OXIDASE"/>
    <property type="match status" value="1"/>
</dbReference>
<dbReference type="Proteomes" id="UP001597097">
    <property type="component" value="Unassembled WGS sequence"/>
</dbReference>
<dbReference type="RefSeq" id="WP_219532100.1">
    <property type="nucleotide sequence ID" value="NZ_JAHKRM010000013.1"/>
</dbReference>
<evidence type="ECO:0000256" key="1">
    <source>
        <dbReference type="ARBA" id="ARBA00023002"/>
    </source>
</evidence>
<dbReference type="InterPro" id="IPR006094">
    <property type="entry name" value="Oxid_FAD_bind_N"/>
</dbReference>
<sequence length="400" mass="43290">MTLKNWAGNIAFQGKTVHHPSTLDELQNLVADTATIRALGSGHSFNDVADTTGDLVTLDRLPSEVEIDSATACVRVGARTTYAELAPILHANGFALGNLASLPHISVAGSCATGTHGSGGGNQSLSAAVAALDLVTADGSLTTLRRGDADFPGAVVALGALGVVTSVTLDLVPAFDLRQYVREDLPDDFDFEAVMSAGYSVSLFTDWLSTRVWLKRRTELPAGDWHGTRAADGPRHPVPGMPAESCTEQLGVPGPWYDRLPHFRADSPPSSAGNELQSEFLLPRARAAEALRELRAIGDRIRPVLQISEVRTIAADDLWLSPYNGRDTVGVHFTWVKDTAAVLPVIELVEERLAPFDPRPHWGKLFTRWPSCPERFRDLVGRYDPAGKFRNDFVRILLGE</sequence>
<dbReference type="PIRSF" id="PIRSF000136">
    <property type="entry name" value="LGO_GLO"/>
    <property type="match status" value="1"/>
</dbReference>
<proteinExistence type="predicted"/>
<keyword evidence="4" id="KW-1185">Reference proteome</keyword>
<comment type="caution">
    <text evidence="3">The sequence shown here is derived from an EMBL/GenBank/DDBJ whole genome shotgun (WGS) entry which is preliminary data.</text>
</comment>
<reference evidence="4" key="1">
    <citation type="journal article" date="2019" name="Int. J. Syst. Evol. Microbiol.">
        <title>The Global Catalogue of Microorganisms (GCM) 10K type strain sequencing project: providing services to taxonomists for standard genome sequencing and annotation.</title>
        <authorList>
            <consortium name="The Broad Institute Genomics Platform"/>
            <consortium name="The Broad Institute Genome Sequencing Center for Infectious Disease"/>
            <person name="Wu L."/>
            <person name="Ma J."/>
        </authorList>
    </citation>
    <scope>NUCLEOTIDE SEQUENCE [LARGE SCALE GENOMIC DNA]</scope>
    <source>
        <strain evidence="4">CGMCC 1.15399</strain>
    </source>
</reference>
<dbReference type="InterPro" id="IPR016166">
    <property type="entry name" value="FAD-bd_PCMH"/>
</dbReference>
<evidence type="ECO:0000259" key="2">
    <source>
        <dbReference type="PROSITE" id="PS51387"/>
    </source>
</evidence>
<dbReference type="PROSITE" id="PS51387">
    <property type="entry name" value="FAD_PCMH"/>
    <property type="match status" value="1"/>
</dbReference>